<keyword evidence="2" id="KW-0677">Repeat</keyword>
<dbReference type="Proteomes" id="UP000595437">
    <property type="component" value="Chromosome 13"/>
</dbReference>
<feature type="non-terminal residue" evidence="7">
    <location>
        <position position="144"/>
    </location>
</feature>
<dbReference type="SUPFAM" id="SSF57667">
    <property type="entry name" value="beta-beta-alpha zinc fingers"/>
    <property type="match status" value="1"/>
</dbReference>
<evidence type="ECO:0000256" key="2">
    <source>
        <dbReference type="ARBA" id="ARBA00022737"/>
    </source>
</evidence>
<keyword evidence="3 5" id="KW-0863">Zinc-finger</keyword>
<dbReference type="Pfam" id="PF00096">
    <property type="entry name" value="zf-C2H2"/>
    <property type="match status" value="1"/>
</dbReference>
<evidence type="ECO:0000313" key="8">
    <source>
        <dbReference type="Proteomes" id="UP000595437"/>
    </source>
</evidence>
<proteinExistence type="predicted"/>
<evidence type="ECO:0000259" key="6">
    <source>
        <dbReference type="PROSITE" id="PS50157"/>
    </source>
</evidence>
<dbReference type="InterPro" id="IPR036236">
    <property type="entry name" value="Znf_C2H2_sf"/>
</dbReference>
<dbReference type="Gene3D" id="3.30.160.60">
    <property type="entry name" value="Classic Zinc Finger"/>
    <property type="match status" value="1"/>
</dbReference>
<feature type="domain" description="C2H2-type" evidence="6">
    <location>
        <begin position="51"/>
        <end position="73"/>
    </location>
</feature>
<reference evidence="8" key="1">
    <citation type="submission" date="2021-01" db="EMBL/GenBank/DDBJ databases">
        <title>Caligus Genome Assembly.</title>
        <authorList>
            <person name="Gallardo-Escarate C."/>
        </authorList>
    </citation>
    <scope>NUCLEOTIDE SEQUENCE [LARGE SCALE GENOMIC DNA]</scope>
</reference>
<organism evidence="7 8">
    <name type="scientific">Caligus rogercresseyi</name>
    <name type="common">Sea louse</name>
    <dbReference type="NCBI Taxonomy" id="217165"/>
    <lineage>
        <taxon>Eukaryota</taxon>
        <taxon>Metazoa</taxon>
        <taxon>Ecdysozoa</taxon>
        <taxon>Arthropoda</taxon>
        <taxon>Crustacea</taxon>
        <taxon>Multicrustacea</taxon>
        <taxon>Hexanauplia</taxon>
        <taxon>Copepoda</taxon>
        <taxon>Siphonostomatoida</taxon>
        <taxon>Caligidae</taxon>
        <taxon>Caligus</taxon>
    </lineage>
</organism>
<keyword evidence="4" id="KW-0862">Zinc</keyword>
<accession>A0A7T8GV91</accession>
<dbReference type="EMBL" id="CP045902">
    <property type="protein sequence ID" value="QQP38449.1"/>
    <property type="molecule type" value="Genomic_DNA"/>
</dbReference>
<keyword evidence="8" id="KW-1185">Reference proteome</keyword>
<evidence type="ECO:0000256" key="3">
    <source>
        <dbReference type="ARBA" id="ARBA00022771"/>
    </source>
</evidence>
<evidence type="ECO:0000256" key="5">
    <source>
        <dbReference type="PROSITE-ProRule" id="PRU00042"/>
    </source>
</evidence>
<feature type="domain" description="C2H2-type" evidence="6">
    <location>
        <begin position="100"/>
        <end position="127"/>
    </location>
</feature>
<protein>
    <submittedName>
        <fullName evidence="7">Zinc finger protein 62 -like protein</fullName>
    </submittedName>
</protein>
<evidence type="ECO:0000256" key="1">
    <source>
        <dbReference type="ARBA" id="ARBA00022723"/>
    </source>
</evidence>
<sequence length="144" mass="16783">MSLPQIVSVGTCVDLEEIQIEPDIMDLSSDSEKKQGNAPIQKPIRNPPRIYTCSFCSAKFKEQEYLFKHLSEHINIPKSVDKDNFAKGYLVFYFTSRLKGLCLYCGKIFGTEEQVKIHINVHLEENIYNCRFCRRIFTDFSQFE</sequence>
<dbReference type="PROSITE" id="PS00028">
    <property type="entry name" value="ZINC_FINGER_C2H2_1"/>
    <property type="match status" value="2"/>
</dbReference>
<dbReference type="InterPro" id="IPR013087">
    <property type="entry name" value="Znf_C2H2_type"/>
</dbReference>
<dbReference type="PANTHER" id="PTHR24379">
    <property type="entry name" value="KRAB AND ZINC FINGER DOMAIN-CONTAINING"/>
    <property type="match status" value="1"/>
</dbReference>
<dbReference type="SMART" id="SM00355">
    <property type="entry name" value="ZnF_C2H2"/>
    <property type="match status" value="2"/>
</dbReference>
<dbReference type="GO" id="GO:0008270">
    <property type="term" value="F:zinc ion binding"/>
    <property type="evidence" value="ECO:0007669"/>
    <property type="project" value="UniProtKB-KW"/>
</dbReference>
<keyword evidence="1" id="KW-0479">Metal-binding</keyword>
<dbReference type="PANTHER" id="PTHR24379:SF121">
    <property type="entry name" value="C2H2-TYPE DOMAIN-CONTAINING PROTEIN"/>
    <property type="match status" value="1"/>
</dbReference>
<dbReference type="AlphaFoldDB" id="A0A7T8GV91"/>
<gene>
    <name evidence="7" type="ORF">FKW44_019021</name>
</gene>
<dbReference type="PROSITE" id="PS50157">
    <property type="entry name" value="ZINC_FINGER_C2H2_2"/>
    <property type="match status" value="2"/>
</dbReference>
<evidence type="ECO:0000313" key="7">
    <source>
        <dbReference type="EMBL" id="QQP38449.1"/>
    </source>
</evidence>
<name>A0A7T8GV91_CALRO</name>
<evidence type="ECO:0000256" key="4">
    <source>
        <dbReference type="ARBA" id="ARBA00022833"/>
    </source>
</evidence>
<dbReference type="OrthoDB" id="6077919at2759"/>